<evidence type="ECO:0000256" key="2">
    <source>
        <dbReference type="ARBA" id="ARBA00022729"/>
    </source>
</evidence>
<keyword evidence="5 8" id="KW-0998">Cell outer membrane</keyword>
<dbReference type="Pfam" id="PF00691">
    <property type="entry name" value="OmpA"/>
    <property type="match status" value="1"/>
</dbReference>
<feature type="compositionally biased region" description="Low complexity" evidence="9">
    <location>
        <begin position="30"/>
        <end position="46"/>
    </location>
</feature>
<dbReference type="PRINTS" id="PR01021">
    <property type="entry name" value="OMPADOMAIN"/>
</dbReference>
<comment type="subunit">
    <text evidence="8">The Tol-Pal system is composed of five core proteins: the inner membrane proteins TolA, TolQ and TolR, the periplasmic protein TolB and the outer membrane protein Pal. They form a network linking the inner and outer membranes and the peptidoglycan layer.</text>
</comment>
<evidence type="ECO:0000256" key="3">
    <source>
        <dbReference type="ARBA" id="ARBA00023136"/>
    </source>
</evidence>
<feature type="chain" id="PRO_5046919079" description="Peptidoglycan-associated lipoprotein" evidence="10">
    <location>
        <begin position="20"/>
        <end position="175"/>
    </location>
</feature>
<evidence type="ECO:0000313" key="12">
    <source>
        <dbReference type="EMBL" id="UUR07006.1"/>
    </source>
</evidence>
<gene>
    <name evidence="8 12" type="primary">pal</name>
    <name evidence="12" type="ORF">M1K48_08565</name>
</gene>
<feature type="signal peptide" evidence="10">
    <location>
        <begin position="1"/>
        <end position="19"/>
    </location>
</feature>
<comment type="function">
    <text evidence="8">Part of the Tol-Pal system, which plays a role in outer membrane invagination during cell division and is important for maintaining outer membrane integrity.</text>
</comment>
<protein>
    <recommendedName>
        <fullName evidence="8">Peptidoglycan-associated lipoprotein</fullName>
        <shortName evidence="8">PAL</shortName>
    </recommendedName>
</protein>
<keyword evidence="7 8" id="KW-0131">Cell cycle</keyword>
<evidence type="ECO:0000256" key="6">
    <source>
        <dbReference type="ARBA" id="ARBA00023288"/>
    </source>
</evidence>
<feature type="region of interest" description="Disordered" evidence="9">
    <location>
        <begin position="21"/>
        <end position="49"/>
    </location>
</feature>
<dbReference type="InterPro" id="IPR006665">
    <property type="entry name" value="OmpA-like"/>
</dbReference>
<evidence type="ECO:0000256" key="5">
    <source>
        <dbReference type="ARBA" id="ARBA00023237"/>
    </source>
</evidence>
<dbReference type="PROSITE" id="PS51257">
    <property type="entry name" value="PROKAR_LIPOPROTEIN"/>
    <property type="match status" value="1"/>
</dbReference>
<evidence type="ECO:0000313" key="13">
    <source>
        <dbReference type="Proteomes" id="UP000831921"/>
    </source>
</evidence>
<dbReference type="Proteomes" id="UP000831921">
    <property type="component" value="Chromosome"/>
</dbReference>
<keyword evidence="4 8" id="KW-0564">Palmitate</keyword>
<evidence type="ECO:0000256" key="8">
    <source>
        <dbReference type="HAMAP-Rule" id="MF_02204"/>
    </source>
</evidence>
<keyword evidence="3 8" id="KW-0472">Membrane</keyword>
<accession>A0ABY5MXC7</accession>
<proteinExistence type="inferred from homology"/>
<dbReference type="InterPro" id="IPR050330">
    <property type="entry name" value="Bact_OuterMem_StrucFunc"/>
</dbReference>
<dbReference type="InterPro" id="IPR006664">
    <property type="entry name" value="OMP_bac"/>
</dbReference>
<dbReference type="PROSITE" id="PS01068">
    <property type="entry name" value="OMPA_1"/>
    <property type="match status" value="1"/>
</dbReference>
<reference evidence="12 13" key="1">
    <citation type="submission" date="2022-05" db="EMBL/GenBank/DDBJ databases">
        <title>S8-45 Sphingomonas ultraviolaceadurans.</title>
        <authorList>
            <person name="Liu Y."/>
        </authorList>
    </citation>
    <scope>NUCLEOTIDE SEQUENCE [LARGE SCALE GENOMIC DNA]</scope>
    <source>
        <strain evidence="12 13">S8-45</strain>
    </source>
</reference>
<dbReference type="InterPro" id="IPR006690">
    <property type="entry name" value="OMPA-like_CS"/>
</dbReference>
<dbReference type="EMBL" id="CP097253">
    <property type="protein sequence ID" value="UUR07006.1"/>
    <property type="molecule type" value="Genomic_DNA"/>
</dbReference>
<organism evidence="12 13">
    <name type="scientific">Sphingomonas glaciei</name>
    <dbReference type="NCBI Taxonomy" id="2938948"/>
    <lineage>
        <taxon>Bacteria</taxon>
        <taxon>Pseudomonadati</taxon>
        <taxon>Pseudomonadota</taxon>
        <taxon>Alphaproteobacteria</taxon>
        <taxon>Sphingomonadales</taxon>
        <taxon>Sphingomonadaceae</taxon>
        <taxon>Sphingomonas</taxon>
    </lineage>
</organism>
<keyword evidence="13" id="KW-1185">Reference proteome</keyword>
<feature type="domain" description="OmpA-like" evidence="11">
    <location>
        <begin position="60"/>
        <end position="175"/>
    </location>
</feature>
<keyword evidence="2 8" id="KW-0732">Signal</keyword>
<evidence type="ECO:0000259" key="11">
    <source>
        <dbReference type="PROSITE" id="PS51123"/>
    </source>
</evidence>
<dbReference type="InterPro" id="IPR039001">
    <property type="entry name" value="Pal"/>
</dbReference>
<keyword evidence="1 8" id="KW-0132">Cell division</keyword>
<dbReference type="RefSeq" id="WP_249454444.1">
    <property type="nucleotide sequence ID" value="NZ_CP097253.1"/>
</dbReference>
<sequence>MRAKLIVASTLALSLSLTACGRRQPPATTPPAQTGPTDPAAGTGATNDDVGLVELPGSQAAMVAAAGSDTIYFGTDKSDVSADAQATLTAQARWMLANPNVRASVEGHADERGTREYNQALGERRAQAAKLFLMAQGVPEARLLTISWGKERPVANGTDESAWAQNRRAVTVVVR</sequence>
<name>A0ABY5MXC7_9SPHN</name>
<dbReference type="PROSITE" id="PS51123">
    <property type="entry name" value="OMPA_2"/>
    <property type="match status" value="1"/>
</dbReference>
<comment type="similarity">
    <text evidence="8">Belongs to the Pal lipoprotein family.</text>
</comment>
<comment type="subcellular location">
    <subcellularLocation>
        <location evidence="8">Cell outer membrane</location>
        <topology evidence="8">Lipid-anchor</topology>
    </subcellularLocation>
</comment>
<evidence type="ECO:0000256" key="7">
    <source>
        <dbReference type="ARBA" id="ARBA00023306"/>
    </source>
</evidence>
<dbReference type="Gene3D" id="3.30.1330.60">
    <property type="entry name" value="OmpA-like domain"/>
    <property type="match status" value="1"/>
</dbReference>
<dbReference type="PANTHER" id="PTHR30329">
    <property type="entry name" value="STATOR ELEMENT OF FLAGELLAR MOTOR COMPLEX"/>
    <property type="match status" value="1"/>
</dbReference>
<dbReference type="PANTHER" id="PTHR30329:SF21">
    <property type="entry name" value="LIPOPROTEIN YIAD-RELATED"/>
    <property type="match status" value="1"/>
</dbReference>
<evidence type="ECO:0000256" key="9">
    <source>
        <dbReference type="SAM" id="MobiDB-lite"/>
    </source>
</evidence>
<keyword evidence="6 8" id="KW-0449">Lipoprotein</keyword>
<dbReference type="CDD" id="cd07185">
    <property type="entry name" value="OmpA_C-like"/>
    <property type="match status" value="1"/>
</dbReference>
<dbReference type="HAMAP" id="MF_02204">
    <property type="entry name" value="Pal"/>
    <property type="match status" value="1"/>
</dbReference>
<evidence type="ECO:0000256" key="1">
    <source>
        <dbReference type="ARBA" id="ARBA00022618"/>
    </source>
</evidence>
<dbReference type="InterPro" id="IPR036737">
    <property type="entry name" value="OmpA-like_sf"/>
</dbReference>
<dbReference type="NCBIfam" id="TIGR02802">
    <property type="entry name" value="Pal_lipo"/>
    <property type="match status" value="1"/>
</dbReference>
<dbReference type="InterPro" id="IPR014169">
    <property type="entry name" value="Pal_lipo_C"/>
</dbReference>
<evidence type="ECO:0000256" key="10">
    <source>
        <dbReference type="SAM" id="SignalP"/>
    </source>
</evidence>
<dbReference type="SUPFAM" id="SSF103088">
    <property type="entry name" value="OmpA-like"/>
    <property type="match status" value="1"/>
</dbReference>
<evidence type="ECO:0000256" key="4">
    <source>
        <dbReference type="ARBA" id="ARBA00023139"/>
    </source>
</evidence>